<dbReference type="Proteomes" id="UP001162156">
    <property type="component" value="Unassembled WGS sequence"/>
</dbReference>
<proteinExistence type="predicted"/>
<keyword evidence="3" id="KW-1185">Reference proteome</keyword>
<dbReference type="Pfam" id="PF13843">
    <property type="entry name" value="DDE_Tnp_1_7"/>
    <property type="match status" value="1"/>
</dbReference>
<dbReference type="PANTHER" id="PTHR47272">
    <property type="entry name" value="DDE_TNP_1_7 DOMAIN-CONTAINING PROTEIN"/>
    <property type="match status" value="1"/>
</dbReference>
<dbReference type="InterPro" id="IPR029526">
    <property type="entry name" value="PGBD"/>
</dbReference>
<protein>
    <recommendedName>
        <fullName evidence="1">PiggyBac transposable element-derived protein domain-containing protein</fullName>
    </recommendedName>
</protein>
<dbReference type="AlphaFoldDB" id="A0AAV8ZMN8"/>
<dbReference type="PANTHER" id="PTHR47272:SF2">
    <property type="entry name" value="PIGGYBAC TRANSPOSABLE ELEMENT-DERIVED PROTEIN 3-LIKE"/>
    <property type="match status" value="1"/>
</dbReference>
<feature type="domain" description="PiggyBac transposable element-derived protein" evidence="1">
    <location>
        <begin position="5"/>
        <end position="161"/>
    </location>
</feature>
<accession>A0AAV8ZMN8</accession>
<organism evidence="2 3">
    <name type="scientific">Rhamnusium bicolor</name>
    <dbReference type="NCBI Taxonomy" id="1586634"/>
    <lineage>
        <taxon>Eukaryota</taxon>
        <taxon>Metazoa</taxon>
        <taxon>Ecdysozoa</taxon>
        <taxon>Arthropoda</taxon>
        <taxon>Hexapoda</taxon>
        <taxon>Insecta</taxon>
        <taxon>Pterygota</taxon>
        <taxon>Neoptera</taxon>
        <taxon>Endopterygota</taxon>
        <taxon>Coleoptera</taxon>
        <taxon>Polyphaga</taxon>
        <taxon>Cucujiformia</taxon>
        <taxon>Chrysomeloidea</taxon>
        <taxon>Cerambycidae</taxon>
        <taxon>Lepturinae</taxon>
        <taxon>Rhagiini</taxon>
        <taxon>Rhamnusium</taxon>
    </lineage>
</organism>
<evidence type="ECO:0000259" key="1">
    <source>
        <dbReference type="Pfam" id="PF13843"/>
    </source>
</evidence>
<gene>
    <name evidence="2" type="ORF">NQ314_003646</name>
</gene>
<evidence type="ECO:0000313" key="3">
    <source>
        <dbReference type="Proteomes" id="UP001162156"/>
    </source>
</evidence>
<dbReference type="EMBL" id="JANEYF010001035">
    <property type="protein sequence ID" value="KAJ8966278.1"/>
    <property type="molecule type" value="Genomic_DNA"/>
</dbReference>
<name>A0AAV8ZMN8_9CUCU</name>
<comment type="caution">
    <text evidence="2">The sequence shown here is derived from an EMBL/GenBank/DDBJ whole genome shotgun (WGS) entry which is preliminary data.</text>
</comment>
<sequence length="176" mass="20193">MHFGASAAVVMQLSERITEPNHALFFDNYFSSYHIFQYLASKSIFAVGTIRTNRFGCPKLPSDKNLKKKGRGASAECISKDAIVITKWYDNKPVIMGSNFVGIGEKDFCKRWDKKENKYIQIPRPESVRRYNSSMGGVDKHDFLLSIYRSYVRSRKWTITHYTCGRSGISKCLARI</sequence>
<reference evidence="2" key="1">
    <citation type="journal article" date="2023" name="Insect Mol. Biol.">
        <title>Genome sequencing provides insights into the evolution of gene families encoding plant cell wall-degrading enzymes in longhorned beetles.</title>
        <authorList>
            <person name="Shin N.R."/>
            <person name="Okamura Y."/>
            <person name="Kirsch R."/>
            <person name="Pauchet Y."/>
        </authorList>
    </citation>
    <scope>NUCLEOTIDE SEQUENCE</scope>
    <source>
        <strain evidence="2">RBIC_L_NR</strain>
    </source>
</reference>
<evidence type="ECO:0000313" key="2">
    <source>
        <dbReference type="EMBL" id="KAJ8966278.1"/>
    </source>
</evidence>